<dbReference type="AlphaFoldDB" id="A0AAJ2JA63"/>
<evidence type="ECO:0000256" key="2">
    <source>
        <dbReference type="ARBA" id="ARBA00022989"/>
    </source>
</evidence>
<proteinExistence type="predicted"/>
<dbReference type="InterPro" id="IPR036259">
    <property type="entry name" value="MFS_trans_sf"/>
</dbReference>
<feature type="transmembrane region" description="Helical" evidence="4">
    <location>
        <begin position="303"/>
        <end position="326"/>
    </location>
</feature>
<accession>A0AAJ2JA63</accession>
<reference evidence="6" key="1">
    <citation type="submission" date="2023-07" db="EMBL/GenBank/DDBJ databases">
        <title>Comparative genomics of clinical Stenotrophomonas maltophilia isolates reveals regions of diversity which correlate with colonization and persistence in vivo.</title>
        <authorList>
            <person name="Mcdaniel M.S."/>
            <person name="Swords W.E."/>
            <person name="Sumpter N.A."/>
            <person name="Lindgren N.R."/>
            <person name="Billiot C.E."/>
        </authorList>
    </citation>
    <scope>NUCLEOTIDE SEQUENCE</scope>
    <source>
        <strain evidence="6">Ism4</strain>
    </source>
</reference>
<evidence type="ECO:0000259" key="5">
    <source>
        <dbReference type="PROSITE" id="PS50850"/>
    </source>
</evidence>
<evidence type="ECO:0000313" key="6">
    <source>
        <dbReference type="EMBL" id="MDT3466418.1"/>
    </source>
</evidence>
<evidence type="ECO:0000256" key="4">
    <source>
        <dbReference type="SAM" id="Phobius"/>
    </source>
</evidence>
<dbReference type="SUPFAM" id="SSF103473">
    <property type="entry name" value="MFS general substrate transporter"/>
    <property type="match status" value="1"/>
</dbReference>
<gene>
    <name evidence="6" type="ORF">ROV92_00095</name>
</gene>
<feature type="transmembrane region" description="Helical" evidence="4">
    <location>
        <begin position="171"/>
        <end position="189"/>
    </location>
</feature>
<dbReference type="PANTHER" id="PTHR23542">
    <property type="match status" value="1"/>
</dbReference>
<comment type="caution">
    <text evidence="6">The sequence shown here is derived from an EMBL/GenBank/DDBJ whole genome shotgun (WGS) entry which is preliminary data.</text>
</comment>
<feature type="transmembrane region" description="Helical" evidence="4">
    <location>
        <begin position="247"/>
        <end position="268"/>
    </location>
</feature>
<dbReference type="InterPro" id="IPR011701">
    <property type="entry name" value="MFS"/>
</dbReference>
<dbReference type="GO" id="GO:0022857">
    <property type="term" value="F:transmembrane transporter activity"/>
    <property type="evidence" value="ECO:0007669"/>
    <property type="project" value="InterPro"/>
</dbReference>
<keyword evidence="1 4" id="KW-0812">Transmembrane</keyword>
<dbReference type="RefSeq" id="WP_312560029.1">
    <property type="nucleotide sequence ID" value="NZ_JAVSKO010000001.1"/>
</dbReference>
<keyword evidence="3 4" id="KW-0472">Membrane</keyword>
<feature type="transmembrane region" description="Helical" evidence="4">
    <location>
        <begin position="338"/>
        <end position="356"/>
    </location>
</feature>
<protein>
    <submittedName>
        <fullName evidence="6">MFS transporter</fullName>
    </submittedName>
</protein>
<dbReference type="Pfam" id="PF07690">
    <property type="entry name" value="MFS_1"/>
    <property type="match status" value="1"/>
</dbReference>
<feature type="transmembrane region" description="Helical" evidence="4">
    <location>
        <begin position="218"/>
        <end position="241"/>
    </location>
</feature>
<dbReference type="InterPro" id="IPR020846">
    <property type="entry name" value="MFS_dom"/>
</dbReference>
<evidence type="ECO:0000313" key="7">
    <source>
        <dbReference type="Proteomes" id="UP001251948"/>
    </source>
</evidence>
<keyword evidence="2 4" id="KW-1133">Transmembrane helix</keyword>
<dbReference type="PANTHER" id="PTHR23542:SF1">
    <property type="entry name" value="MAJOR FACILITATOR SUPERFAMILY (MFS) PROFILE DOMAIN-CONTAINING PROTEIN"/>
    <property type="match status" value="1"/>
</dbReference>
<dbReference type="EMBL" id="JAVSKO010000001">
    <property type="protein sequence ID" value="MDT3466418.1"/>
    <property type="molecule type" value="Genomic_DNA"/>
</dbReference>
<feature type="domain" description="Major facilitator superfamily (MFS) profile" evidence="5">
    <location>
        <begin position="215"/>
        <end position="405"/>
    </location>
</feature>
<name>A0AAJ2JA63_STEMA</name>
<dbReference type="Proteomes" id="UP001251948">
    <property type="component" value="Unassembled WGS sequence"/>
</dbReference>
<evidence type="ECO:0000256" key="3">
    <source>
        <dbReference type="ARBA" id="ARBA00023136"/>
    </source>
</evidence>
<sequence>MAAPYRDLFAAPGTAGLALAGLLARLPLPMTGIGIITLLSQLRGSYALAGAVSATFVLTYALLSPQVSRWVDRYGQARVLPWAAAASATGLLLLLACTLMAAPDAMLFGAAMMAGCMPSVSAMVRARWTAIHRGRPALQTAYSLETVFDEVTFIAGPPLSVGLSVAVWPQAGVLVAALLLVVGVAALVLQRGTEPPPQSREEAALPSRSLLRQAEIRLLALLMLAMGVIVGTVDITSVAFAEQRGQPLAASAVLSAYALGSCVAGLLFGALKLQVPMPRLLLLGAAATALTTLPLPWAGTLPALAAAVLLAGLFFAPTMIVAMSLVEQRVPASRLTEGMTWLLAGLNIGVALGAALSGYSVDAGGVRSGFVIALMAGAVVLLVALLAWRALRRPVPSLCAEGVVP</sequence>
<feature type="transmembrane region" description="Helical" evidence="4">
    <location>
        <begin position="79"/>
        <end position="101"/>
    </location>
</feature>
<feature type="transmembrane region" description="Helical" evidence="4">
    <location>
        <begin position="368"/>
        <end position="388"/>
    </location>
</feature>
<organism evidence="6 7">
    <name type="scientific">Stenotrophomonas maltophilia</name>
    <name type="common">Pseudomonas maltophilia</name>
    <name type="synonym">Xanthomonas maltophilia</name>
    <dbReference type="NCBI Taxonomy" id="40324"/>
    <lineage>
        <taxon>Bacteria</taxon>
        <taxon>Pseudomonadati</taxon>
        <taxon>Pseudomonadota</taxon>
        <taxon>Gammaproteobacteria</taxon>
        <taxon>Lysobacterales</taxon>
        <taxon>Lysobacteraceae</taxon>
        <taxon>Stenotrophomonas</taxon>
        <taxon>Stenotrophomonas maltophilia group</taxon>
    </lineage>
</organism>
<feature type="transmembrane region" description="Helical" evidence="4">
    <location>
        <begin position="280"/>
        <end position="297"/>
    </location>
</feature>
<feature type="transmembrane region" description="Helical" evidence="4">
    <location>
        <begin position="48"/>
        <end position="67"/>
    </location>
</feature>
<dbReference type="Gene3D" id="1.20.1250.20">
    <property type="entry name" value="MFS general substrate transporter like domains"/>
    <property type="match status" value="2"/>
</dbReference>
<dbReference type="PROSITE" id="PS50850">
    <property type="entry name" value="MFS"/>
    <property type="match status" value="1"/>
</dbReference>
<evidence type="ECO:0000256" key="1">
    <source>
        <dbReference type="ARBA" id="ARBA00022692"/>
    </source>
</evidence>